<evidence type="ECO:0000313" key="3">
    <source>
        <dbReference type="EMBL" id="ECQ5678750.1"/>
    </source>
</evidence>
<proteinExistence type="predicted"/>
<sequence length="477" mass="54773">MLDNSKIRSTELYATLSQATKDVTAIREWLYASKDRIDEHILENLNAFDEKVKEALQNYENLSDEKLNMLKELYKKVVYPFDYVSDEEPTMANVNETWFKTDEAKIFKFIKNPQITFLQKERPKERKINDIWFKPMDDVNLQVGEFYLCEKVLKNEAWINPSLPENLEPAFNQEEAPQNATLGDIWKKGDEYFVYIKTTSGNSWTSPENPSEYTPTYESEEEPSEAKLGEIWKKGNEYLIYARVTNDTAWILKSDLGLDAFIWFNEEKENINFILSLIGDLKKEDEKEETSKNEIKDLEQNLSNKQEELENIKKQIEEALAKDPPQNVDNLNEKKTQLEQEITKMQEDLNHKQNELEQIQKDKSLVSQKMLSDALKEKVGLKGDETLNGNKTLNGDNIFNGTNTFNQALTSRADPTNDNHLTRKWYVDYGGGIKNLGTTGSINLDLRQAQHFILTANAGTSIGIANFGGVGKSGTIT</sequence>
<gene>
    <name evidence="3" type="ORF">FZV55_03150</name>
</gene>
<feature type="coiled-coil region" evidence="1">
    <location>
        <begin position="45"/>
        <end position="76"/>
    </location>
</feature>
<feature type="coiled-coil region" evidence="1">
    <location>
        <begin position="281"/>
        <end position="369"/>
    </location>
</feature>
<name>A0A5Y8WI62_CAMJU</name>
<evidence type="ECO:0000256" key="1">
    <source>
        <dbReference type="SAM" id="Coils"/>
    </source>
</evidence>
<accession>A0A5Y8WI62</accession>
<feature type="region of interest" description="Disordered" evidence="2">
    <location>
        <begin position="202"/>
        <end position="222"/>
    </location>
</feature>
<protein>
    <submittedName>
        <fullName evidence="3">Uncharacterized protein</fullName>
    </submittedName>
</protein>
<keyword evidence="1" id="KW-0175">Coiled coil</keyword>
<dbReference type="AlphaFoldDB" id="A0A5Y8WI62"/>
<dbReference type="EMBL" id="AAKBYF010000024">
    <property type="protein sequence ID" value="ECQ5678750.1"/>
    <property type="molecule type" value="Genomic_DNA"/>
</dbReference>
<organism evidence="3">
    <name type="scientific">Campylobacter jejuni</name>
    <dbReference type="NCBI Taxonomy" id="197"/>
    <lineage>
        <taxon>Bacteria</taxon>
        <taxon>Pseudomonadati</taxon>
        <taxon>Campylobacterota</taxon>
        <taxon>Epsilonproteobacteria</taxon>
        <taxon>Campylobacterales</taxon>
        <taxon>Campylobacteraceae</taxon>
        <taxon>Campylobacter</taxon>
    </lineage>
</organism>
<comment type="caution">
    <text evidence="3">The sequence shown here is derived from an EMBL/GenBank/DDBJ whole genome shotgun (WGS) entry which is preliminary data.</text>
</comment>
<reference evidence="3" key="1">
    <citation type="submission" date="2019-08" db="EMBL/GenBank/DDBJ databases">
        <authorList>
            <person name="Ashton P.M."/>
            <person name="Dallman T."/>
            <person name="Nair S."/>
            <person name="De Pinna E."/>
            <person name="Peters T."/>
            <person name="Grant K."/>
        </authorList>
    </citation>
    <scope>NUCLEOTIDE SEQUENCE</scope>
    <source>
        <strain evidence="3">262635</strain>
    </source>
</reference>
<feature type="non-terminal residue" evidence="3">
    <location>
        <position position="477"/>
    </location>
</feature>
<evidence type="ECO:0000256" key="2">
    <source>
        <dbReference type="SAM" id="MobiDB-lite"/>
    </source>
</evidence>